<reference evidence="1" key="1">
    <citation type="journal article" date="2021" name="Proc. Natl. Acad. Sci. U.S.A.">
        <title>A Catalog of Tens of Thousands of Viruses from Human Metagenomes Reveals Hidden Associations with Chronic Diseases.</title>
        <authorList>
            <person name="Tisza M.J."/>
            <person name="Buck C.B."/>
        </authorList>
    </citation>
    <scope>NUCLEOTIDE SEQUENCE</scope>
    <source>
        <strain evidence="1">Ct3o911</strain>
    </source>
</reference>
<name>A0A8S5LK02_9CAUD</name>
<protein>
    <submittedName>
        <fullName evidence="1">Uncharacterized protein</fullName>
    </submittedName>
</protein>
<sequence length="163" mass="18892">MSEHLLSYNERQNCKLAMAWYERIDETVHSTRPVGETNYDEECLNSVNFYWQMADVMLQELMFAAEDAKKLDPHLQMYSVRKVHDECVEDLKALRAEIDDWLDENTESVPQQTIKELLAKYTPEELQQILREELATVGVDPDDANAVQEILQPINWNAASVTS</sequence>
<proteinExistence type="predicted"/>
<evidence type="ECO:0000313" key="1">
    <source>
        <dbReference type="EMBL" id="DAD70171.1"/>
    </source>
</evidence>
<organism evidence="1">
    <name type="scientific">Siphoviridae sp. ct3o911</name>
    <dbReference type="NCBI Taxonomy" id="2827560"/>
    <lineage>
        <taxon>Viruses</taxon>
        <taxon>Duplodnaviria</taxon>
        <taxon>Heunggongvirae</taxon>
        <taxon>Uroviricota</taxon>
        <taxon>Caudoviricetes</taxon>
    </lineage>
</organism>
<dbReference type="EMBL" id="BK015861">
    <property type="protein sequence ID" value="DAD70171.1"/>
    <property type="molecule type" value="Genomic_DNA"/>
</dbReference>
<accession>A0A8S5LK02</accession>